<reference evidence="1" key="1">
    <citation type="journal article" date="2023" name="Science">
        <title>Genome structures resolve the early diversification of teleost fishes.</title>
        <authorList>
            <person name="Parey E."/>
            <person name="Louis A."/>
            <person name="Montfort J."/>
            <person name="Bouchez O."/>
            <person name="Roques C."/>
            <person name="Iampietro C."/>
            <person name="Lluch J."/>
            <person name="Castinel A."/>
            <person name="Donnadieu C."/>
            <person name="Desvignes T."/>
            <person name="Floi Bucao C."/>
            <person name="Jouanno E."/>
            <person name="Wen M."/>
            <person name="Mejri S."/>
            <person name="Dirks R."/>
            <person name="Jansen H."/>
            <person name="Henkel C."/>
            <person name="Chen W.J."/>
            <person name="Zahm M."/>
            <person name="Cabau C."/>
            <person name="Klopp C."/>
            <person name="Thompson A.W."/>
            <person name="Robinson-Rechavi M."/>
            <person name="Braasch I."/>
            <person name="Lecointre G."/>
            <person name="Bobe J."/>
            <person name="Postlethwait J.H."/>
            <person name="Berthelot C."/>
            <person name="Roest Crollius H."/>
            <person name="Guiguen Y."/>
        </authorList>
    </citation>
    <scope>NUCLEOTIDE SEQUENCE</scope>
    <source>
        <strain evidence="1">WJC10195</strain>
    </source>
</reference>
<evidence type="ECO:0000313" key="2">
    <source>
        <dbReference type="Proteomes" id="UP001152622"/>
    </source>
</evidence>
<evidence type="ECO:0000313" key="1">
    <source>
        <dbReference type="EMBL" id="KAJ8364435.1"/>
    </source>
</evidence>
<dbReference type="Proteomes" id="UP001152622">
    <property type="component" value="Chromosome 4"/>
</dbReference>
<name>A0A9Q1FQP7_SYNKA</name>
<keyword evidence="2" id="KW-1185">Reference proteome</keyword>
<organism evidence="1 2">
    <name type="scientific">Synaphobranchus kaupii</name>
    <name type="common">Kaup's arrowtooth eel</name>
    <dbReference type="NCBI Taxonomy" id="118154"/>
    <lineage>
        <taxon>Eukaryota</taxon>
        <taxon>Metazoa</taxon>
        <taxon>Chordata</taxon>
        <taxon>Craniata</taxon>
        <taxon>Vertebrata</taxon>
        <taxon>Euteleostomi</taxon>
        <taxon>Actinopterygii</taxon>
        <taxon>Neopterygii</taxon>
        <taxon>Teleostei</taxon>
        <taxon>Anguilliformes</taxon>
        <taxon>Synaphobranchidae</taxon>
        <taxon>Synaphobranchus</taxon>
    </lineage>
</organism>
<gene>
    <name evidence="1" type="ORF">SKAU_G00132660</name>
</gene>
<comment type="caution">
    <text evidence="1">The sequence shown here is derived from an EMBL/GenBank/DDBJ whole genome shotgun (WGS) entry which is preliminary data.</text>
</comment>
<accession>A0A9Q1FQP7</accession>
<proteinExistence type="predicted"/>
<protein>
    <submittedName>
        <fullName evidence="1">Uncharacterized protein</fullName>
    </submittedName>
</protein>
<dbReference type="AlphaFoldDB" id="A0A9Q1FQP7"/>
<dbReference type="EMBL" id="JAINUF010000004">
    <property type="protein sequence ID" value="KAJ8364435.1"/>
    <property type="molecule type" value="Genomic_DNA"/>
</dbReference>
<sequence length="118" mass="13261">MIVVAHGNVEIAETGTSTAHAPKNKRQGVCLPAAWGPHFIKGICTGNSAALLKWLWRRRKREREERRRGQRTCGNTQGKFHHLCLKLREEGRDGEKERNERAVKILGSGRVLRTSAAP</sequence>